<reference evidence="1" key="1">
    <citation type="submission" date="2022-12" db="EMBL/GenBank/DDBJ databases">
        <authorList>
            <person name="Petersen C."/>
        </authorList>
    </citation>
    <scope>NUCLEOTIDE SEQUENCE</scope>
    <source>
        <strain evidence="1">IBT 17660</strain>
    </source>
</reference>
<keyword evidence="2" id="KW-1185">Reference proteome</keyword>
<dbReference type="Proteomes" id="UP001147760">
    <property type="component" value="Unassembled WGS sequence"/>
</dbReference>
<evidence type="ECO:0000313" key="1">
    <source>
        <dbReference type="EMBL" id="KAJ5470118.1"/>
    </source>
</evidence>
<accession>A0A9W9WN02</accession>
<gene>
    <name evidence="1" type="ORF">N7530_007475</name>
</gene>
<protein>
    <submittedName>
        <fullName evidence="1">Uncharacterized protein</fullName>
    </submittedName>
</protein>
<organism evidence="1 2">
    <name type="scientific">Penicillium desertorum</name>
    <dbReference type="NCBI Taxonomy" id="1303715"/>
    <lineage>
        <taxon>Eukaryota</taxon>
        <taxon>Fungi</taxon>
        <taxon>Dikarya</taxon>
        <taxon>Ascomycota</taxon>
        <taxon>Pezizomycotina</taxon>
        <taxon>Eurotiomycetes</taxon>
        <taxon>Eurotiomycetidae</taxon>
        <taxon>Eurotiales</taxon>
        <taxon>Aspergillaceae</taxon>
        <taxon>Penicillium</taxon>
    </lineage>
</organism>
<dbReference type="AlphaFoldDB" id="A0A9W9WN02"/>
<dbReference type="OrthoDB" id="10543216at2759"/>
<dbReference type="EMBL" id="JAPWDO010000005">
    <property type="protein sequence ID" value="KAJ5470118.1"/>
    <property type="molecule type" value="Genomic_DNA"/>
</dbReference>
<comment type="caution">
    <text evidence="1">The sequence shown here is derived from an EMBL/GenBank/DDBJ whole genome shotgun (WGS) entry which is preliminary data.</text>
</comment>
<proteinExistence type="predicted"/>
<sequence>MQSNLVGNADHTDEPPTREDLYFTVSNGIANHFASPIPLTPLQHLSSLAPSLCPLIPSTSIFPRSLIIFSFVSSIPPPLPPFYPSESPLSAHHLSVTSLSLRTPPKVTKIAVSAGHYIKTSPTLDGVYSSIDNFKLRRSEPDLPSAEEYSSRLSVRNPFPLVFGFHPELG</sequence>
<evidence type="ECO:0000313" key="2">
    <source>
        <dbReference type="Proteomes" id="UP001147760"/>
    </source>
</evidence>
<name>A0A9W9WN02_9EURO</name>
<reference evidence="1" key="2">
    <citation type="journal article" date="2023" name="IMA Fungus">
        <title>Comparative genomic study of the Penicillium genus elucidates a diverse pangenome and 15 lateral gene transfer events.</title>
        <authorList>
            <person name="Petersen C."/>
            <person name="Sorensen T."/>
            <person name="Nielsen M.R."/>
            <person name="Sondergaard T.E."/>
            <person name="Sorensen J.L."/>
            <person name="Fitzpatrick D.A."/>
            <person name="Frisvad J.C."/>
            <person name="Nielsen K.L."/>
        </authorList>
    </citation>
    <scope>NUCLEOTIDE SEQUENCE</scope>
    <source>
        <strain evidence="1">IBT 17660</strain>
    </source>
</reference>